<gene>
    <name evidence="2" type="ORF">GHO28_27315</name>
</gene>
<dbReference type="GO" id="GO:0043565">
    <property type="term" value="F:sequence-specific DNA binding"/>
    <property type="evidence" value="ECO:0007669"/>
    <property type="project" value="InterPro"/>
</dbReference>
<dbReference type="Proteomes" id="UP000466863">
    <property type="component" value="Unassembled WGS sequence"/>
</dbReference>
<dbReference type="SUPFAM" id="SSF46689">
    <property type="entry name" value="Homeodomain-like"/>
    <property type="match status" value="1"/>
</dbReference>
<dbReference type="EMBL" id="WIVV01000290">
    <property type="protein sequence ID" value="MQU46176.1"/>
    <property type="molecule type" value="Genomic_DNA"/>
</dbReference>
<dbReference type="AlphaFoldDB" id="A0A6I1WYQ4"/>
<organism evidence="2 3">
    <name type="scientific">Pseudomonas helleri</name>
    <dbReference type="NCBI Taxonomy" id="1608996"/>
    <lineage>
        <taxon>Bacteria</taxon>
        <taxon>Pseudomonadati</taxon>
        <taxon>Pseudomonadota</taxon>
        <taxon>Gammaproteobacteria</taxon>
        <taxon>Pseudomonadales</taxon>
        <taxon>Pseudomonadaceae</taxon>
        <taxon>Pseudomonas</taxon>
    </lineage>
</organism>
<name>A0A6I1WYQ4_9PSED</name>
<accession>A0A6I1WYQ4</accession>
<dbReference type="PRINTS" id="PR01590">
    <property type="entry name" value="HTHFIS"/>
</dbReference>
<proteinExistence type="predicted"/>
<sequence length="72" mass="8060">LPAVAPVESSGALGDDLRRHEFEMIIDTLRAERGRRKEAAERLGISPRTLRYKLAQMRDAGMDVEAYLFAAT</sequence>
<feature type="domain" description="DNA binding HTH" evidence="1">
    <location>
        <begin position="17"/>
        <end position="56"/>
    </location>
</feature>
<evidence type="ECO:0000313" key="3">
    <source>
        <dbReference type="Proteomes" id="UP000466863"/>
    </source>
</evidence>
<dbReference type="Gene3D" id="1.10.10.60">
    <property type="entry name" value="Homeodomain-like"/>
    <property type="match status" value="1"/>
</dbReference>
<feature type="non-terminal residue" evidence="2">
    <location>
        <position position="1"/>
    </location>
</feature>
<evidence type="ECO:0000259" key="1">
    <source>
        <dbReference type="Pfam" id="PF02954"/>
    </source>
</evidence>
<dbReference type="Pfam" id="PF02954">
    <property type="entry name" value="HTH_8"/>
    <property type="match status" value="1"/>
</dbReference>
<comment type="caution">
    <text evidence="2">The sequence shown here is derived from an EMBL/GenBank/DDBJ whole genome shotgun (WGS) entry which is preliminary data.</text>
</comment>
<reference evidence="2 3" key="1">
    <citation type="submission" date="2019-10" db="EMBL/GenBank/DDBJ databases">
        <title>Evaluation of single-gene subtyping targets for Pseudomonas.</title>
        <authorList>
            <person name="Reichler S.J."/>
            <person name="Orsi R.H."/>
            <person name="Wiedmann M."/>
            <person name="Martin N.H."/>
            <person name="Murphy S.I."/>
        </authorList>
    </citation>
    <scope>NUCLEOTIDE SEQUENCE [LARGE SCALE GENOMIC DNA]</scope>
    <source>
        <strain evidence="2 3">FSL R10-1876</strain>
    </source>
</reference>
<evidence type="ECO:0000313" key="2">
    <source>
        <dbReference type="EMBL" id="MQU46176.1"/>
    </source>
</evidence>
<dbReference type="RefSeq" id="WP_323370213.1">
    <property type="nucleotide sequence ID" value="NZ_WIVV01000290.1"/>
</dbReference>
<dbReference type="InterPro" id="IPR009057">
    <property type="entry name" value="Homeodomain-like_sf"/>
</dbReference>
<dbReference type="InterPro" id="IPR002197">
    <property type="entry name" value="HTH_Fis"/>
</dbReference>
<protein>
    <submittedName>
        <fullName evidence="2">Sigma-54-dependent Fis family transcriptional regulator</fullName>
    </submittedName>
</protein>